<dbReference type="InterPro" id="IPR008930">
    <property type="entry name" value="Terpenoid_cyclase/PrenylTrfase"/>
</dbReference>
<dbReference type="InterPro" id="IPR036965">
    <property type="entry name" value="Terpene_synth_N_sf"/>
</dbReference>
<evidence type="ECO:0000256" key="3">
    <source>
        <dbReference type="ARBA" id="ARBA00006333"/>
    </source>
</evidence>
<feature type="domain" description="Terpene synthase N-terminal" evidence="6">
    <location>
        <begin position="36"/>
        <end position="215"/>
    </location>
</feature>
<dbReference type="Pfam" id="PF03936">
    <property type="entry name" value="Terpene_synth_C"/>
    <property type="match status" value="1"/>
</dbReference>
<dbReference type="FunFam" id="1.10.600.10:FF:000007">
    <property type="entry name" value="Isoprene synthase, chloroplastic"/>
    <property type="match status" value="1"/>
</dbReference>
<dbReference type="Gene3D" id="1.50.10.130">
    <property type="entry name" value="Terpene synthase, N-terminal domain"/>
    <property type="match status" value="1"/>
</dbReference>
<dbReference type="CDD" id="cd00684">
    <property type="entry name" value="Terpene_cyclase_plant_C1"/>
    <property type="match status" value="1"/>
</dbReference>
<dbReference type="PANTHER" id="PTHR31225:SF221">
    <property type="entry name" value="(-)-GERMACRENE D SYNTHASE"/>
    <property type="match status" value="1"/>
</dbReference>
<dbReference type="InterPro" id="IPR005630">
    <property type="entry name" value="Terpene_synthase_metal-bd"/>
</dbReference>
<keyword evidence="9" id="KW-1185">Reference proteome</keyword>
<dbReference type="eggNOG" id="ENOG502QUCN">
    <property type="taxonomic scope" value="Eukaryota"/>
</dbReference>
<evidence type="ECO:0000256" key="1">
    <source>
        <dbReference type="ARBA" id="ARBA00001946"/>
    </source>
</evidence>
<dbReference type="FunFam" id="1.50.10.130:FF:000001">
    <property type="entry name" value="Isoprene synthase, chloroplastic"/>
    <property type="match status" value="1"/>
</dbReference>
<evidence type="ECO:0000256" key="4">
    <source>
        <dbReference type="ARBA" id="ARBA00022723"/>
    </source>
</evidence>
<evidence type="ECO:0000256" key="5">
    <source>
        <dbReference type="ARBA" id="ARBA00023239"/>
    </source>
</evidence>
<dbReference type="InterPro" id="IPR050148">
    <property type="entry name" value="Terpene_synthase-like"/>
</dbReference>
<evidence type="ECO:0000256" key="2">
    <source>
        <dbReference type="ARBA" id="ARBA00004721"/>
    </source>
</evidence>
<comment type="pathway">
    <text evidence="2">Secondary metabolite biosynthesis; terpenoid biosynthesis.</text>
</comment>
<comment type="cofactor">
    <cofactor evidence="1">
        <name>Mg(2+)</name>
        <dbReference type="ChEBI" id="CHEBI:18420"/>
    </cofactor>
</comment>
<dbReference type="GO" id="GO:0000287">
    <property type="term" value="F:magnesium ion binding"/>
    <property type="evidence" value="ECO:0007669"/>
    <property type="project" value="InterPro"/>
</dbReference>
<dbReference type="STRING" id="4155.A0A022PWJ8"/>
<dbReference type="AlphaFoldDB" id="A0A022PWJ8"/>
<organism evidence="8 9">
    <name type="scientific">Erythranthe guttata</name>
    <name type="common">Yellow monkey flower</name>
    <name type="synonym">Mimulus guttatus</name>
    <dbReference type="NCBI Taxonomy" id="4155"/>
    <lineage>
        <taxon>Eukaryota</taxon>
        <taxon>Viridiplantae</taxon>
        <taxon>Streptophyta</taxon>
        <taxon>Embryophyta</taxon>
        <taxon>Tracheophyta</taxon>
        <taxon>Spermatophyta</taxon>
        <taxon>Magnoliopsida</taxon>
        <taxon>eudicotyledons</taxon>
        <taxon>Gunneridae</taxon>
        <taxon>Pentapetalae</taxon>
        <taxon>asterids</taxon>
        <taxon>lamiids</taxon>
        <taxon>Lamiales</taxon>
        <taxon>Phrymaceae</taxon>
        <taxon>Erythranthe</taxon>
    </lineage>
</organism>
<name>A0A022PWJ8_ERYGU</name>
<keyword evidence="4" id="KW-0479">Metal-binding</keyword>
<dbReference type="GO" id="GO:0016102">
    <property type="term" value="P:diterpenoid biosynthetic process"/>
    <property type="evidence" value="ECO:0007669"/>
    <property type="project" value="InterPro"/>
</dbReference>
<keyword evidence="5" id="KW-0456">Lyase</keyword>
<dbReference type="Pfam" id="PF01397">
    <property type="entry name" value="Terpene_synth"/>
    <property type="match status" value="1"/>
</dbReference>
<evidence type="ECO:0000313" key="9">
    <source>
        <dbReference type="Proteomes" id="UP000030748"/>
    </source>
</evidence>
<reference evidence="8 9" key="1">
    <citation type="journal article" date="2013" name="Proc. Natl. Acad. Sci. U.S.A.">
        <title>Fine-scale variation in meiotic recombination in Mimulus inferred from population shotgun sequencing.</title>
        <authorList>
            <person name="Hellsten U."/>
            <person name="Wright K.M."/>
            <person name="Jenkins J."/>
            <person name="Shu S."/>
            <person name="Yuan Y."/>
            <person name="Wessler S.R."/>
            <person name="Schmutz J."/>
            <person name="Willis J.H."/>
            <person name="Rokhsar D.S."/>
        </authorList>
    </citation>
    <scope>NUCLEOTIDE SEQUENCE [LARGE SCALE GENOMIC DNA]</scope>
    <source>
        <strain evidence="9">cv. DUN x IM62</strain>
    </source>
</reference>
<feature type="domain" description="Terpene synthase metal-binding" evidence="7">
    <location>
        <begin position="272"/>
        <end position="503"/>
    </location>
</feature>
<dbReference type="InterPro" id="IPR034741">
    <property type="entry name" value="Terpene_cyclase-like_1_C"/>
</dbReference>
<sequence length="561" mass="64604">MYPLNITSAVPTSPPNNINRCRISDARRSVTYHPSVWGNHFLRYTSHEISVPEKEELERQKETVRNLLTAAQMEDDSLVHKLQLIDAIQRLGVAYHFEDEIEKSLRRMYDGGEDNINNNDLHFVALRFRLLRQQGHHVPCDVFNKFIDEEGDFKESITANNVQGVLSLYEAAHLAIDGEDILDKAISFCTSFLESYLVDQKNNNIYLAKQVSEALDNPIHKSVIRLGARKFISIYQENESHDKTLLNFAKLDFNIVQKIHQKELGDLTRWWKDLDFANKLPFARDRMVECYFWILAVYFEPKYNVARTILTKIIALASIADDIYDVHGTLDELELFTDFIQSNCLDQYMRIYSRALLDVYDEIEDEMTKIGTSYRLHYANEEMKKLMRAYLEEAKWCYSNYTPSTMEEYMKVSLVSAGYMMASTLSLVGMDENTVTNEHFDWITSEPLIVRASSTVARLMDDIVGYECEEKISAVDCYMKENGCSKTEAIAELGKQVKTARKDINKECISTTASDLPIVLRVLNLTRLIDLLYSGEDGYTNSKTKTKEIIKSVLVEPLSIN</sequence>
<dbReference type="InterPro" id="IPR044814">
    <property type="entry name" value="Terpene_cyclase_plant_C1"/>
</dbReference>
<dbReference type="Proteomes" id="UP000030748">
    <property type="component" value="Unassembled WGS sequence"/>
</dbReference>
<dbReference type="GO" id="GO:0010333">
    <property type="term" value="F:terpene synthase activity"/>
    <property type="evidence" value="ECO:0000318"/>
    <property type="project" value="GO_Central"/>
</dbReference>
<dbReference type="Gene3D" id="1.10.600.10">
    <property type="entry name" value="Farnesyl Diphosphate Synthase"/>
    <property type="match status" value="1"/>
</dbReference>
<protein>
    <submittedName>
        <fullName evidence="8">Uncharacterized protein</fullName>
    </submittedName>
</protein>
<dbReference type="SFLD" id="SFLDS00005">
    <property type="entry name" value="Isoprenoid_Synthase_Type_I"/>
    <property type="match status" value="1"/>
</dbReference>
<dbReference type="EMBL" id="KI632305">
    <property type="protein sequence ID" value="EYU19193.1"/>
    <property type="molecule type" value="Genomic_DNA"/>
</dbReference>
<dbReference type="InterPro" id="IPR008949">
    <property type="entry name" value="Isoprenoid_synthase_dom_sf"/>
</dbReference>
<evidence type="ECO:0000313" key="8">
    <source>
        <dbReference type="EMBL" id="EYU19193.1"/>
    </source>
</evidence>
<evidence type="ECO:0000259" key="7">
    <source>
        <dbReference type="Pfam" id="PF03936"/>
    </source>
</evidence>
<dbReference type="SUPFAM" id="SSF48576">
    <property type="entry name" value="Terpenoid synthases"/>
    <property type="match status" value="1"/>
</dbReference>
<accession>A0A022PWJ8</accession>
<proteinExistence type="inferred from homology"/>
<dbReference type="SFLD" id="SFLDG01019">
    <property type="entry name" value="Terpene_Cyclase_Like_1_C_Termi"/>
    <property type="match status" value="1"/>
</dbReference>
<evidence type="ECO:0000259" key="6">
    <source>
        <dbReference type="Pfam" id="PF01397"/>
    </source>
</evidence>
<gene>
    <name evidence="8" type="ORF">MIMGU_mgv1a018094mg</name>
</gene>
<dbReference type="InterPro" id="IPR001906">
    <property type="entry name" value="Terpene_synth_N"/>
</dbReference>
<comment type="similarity">
    <text evidence="3">Belongs to the terpene synthase family.</text>
</comment>
<dbReference type="GO" id="GO:0046246">
    <property type="term" value="P:terpene biosynthetic process"/>
    <property type="evidence" value="ECO:0000318"/>
    <property type="project" value="GO_Central"/>
</dbReference>
<dbReference type="SUPFAM" id="SSF48239">
    <property type="entry name" value="Terpenoid cyclases/Protein prenyltransferases"/>
    <property type="match status" value="1"/>
</dbReference>
<dbReference type="PANTHER" id="PTHR31225">
    <property type="entry name" value="OS04G0344100 PROTEIN-RELATED"/>
    <property type="match status" value="1"/>
</dbReference>